<gene>
    <name evidence="1" type="ORF">SCH01S_40_00440</name>
</gene>
<name>A0A0E9MQC2_9SPHN</name>
<proteinExistence type="predicted"/>
<sequence>MYHDRHLADWTRSTQPVRPSFATLVAVAVARQAASPTAQVIAGAEAGPISAVSLVELFGERRRKGSVAGASFNSGVAALLTPEKRT</sequence>
<reference evidence="1 2" key="1">
    <citation type="submission" date="2015-04" db="EMBL/GenBank/DDBJ databases">
        <title>Whole genome shotgun sequence of Sphingomonas changbaiensis NBRC 104936.</title>
        <authorList>
            <person name="Katano-Makiyama Y."/>
            <person name="Hosoyama A."/>
            <person name="Hashimoto M."/>
            <person name="Noguchi M."/>
            <person name="Tsuchikane K."/>
            <person name="Ohji S."/>
            <person name="Yamazoe A."/>
            <person name="Ichikawa N."/>
            <person name="Kimura A."/>
            <person name="Fujita N."/>
        </authorList>
    </citation>
    <scope>NUCLEOTIDE SEQUENCE [LARGE SCALE GENOMIC DNA]</scope>
    <source>
        <strain evidence="1 2">NBRC 104936</strain>
    </source>
</reference>
<evidence type="ECO:0000313" key="1">
    <source>
        <dbReference type="EMBL" id="GAO39947.1"/>
    </source>
</evidence>
<dbReference type="EMBL" id="BBWU01000040">
    <property type="protein sequence ID" value="GAO39947.1"/>
    <property type="molecule type" value="Genomic_DNA"/>
</dbReference>
<organism evidence="1 2">
    <name type="scientific">Sphingomonas changbaiensis NBRC 104936</name>
    <dbReference type="NCBI Taxonomy" id="1219043"/>
    <lineage>
        <taxon>Bacteria</taxon>
        <taxon>Pseudomonadati</taxon>
        <taxon>Pseudomonadota</taxon>
        <taxon>Alphaproteobacteria</taxon>
        <taxon>Sphingomonadales</taxon>
        <taxon>Sphingomonadaceae</taxon>
        <taxon>Sphingomonas</taxon>
    </lineage>
</organism>
<dbReference type="AlphaFoldDB" id="A0A0E9MQC2"/>
<evidence type="ECO:0000313" key="2">
    <source>
        <dbReference type="Proteomes" id="UP000033202"/>
    </source>
</evidence>
<dbReference type="Proteomes" id="UP000033202">
    <property type="component" value="Unassembled WGS sequence"/>
</dbReference>
<comment type="caution">
    <text evidence="1">The sequence shown here is derived from an EMBL/GenBank/DDBJ whole genome shotgun (WGS) entry which is preliminary data.</text>
</comment>
<keyword evidence="2" id="KW-1185">Reference proteome</keyword>
<dbReference type="STRING" id="1219043.SCH01S_40_00440"/>
<accession>A0A0E9MQC2</accession>
<protein>
    <submittedName>
        <fullName evidence="1">Uncharacterized protein</fullName>
    </submittedName>
</protein>
<dbReference type="RefSeq" id="WP_157032897.1">
    <property type="nucleotide sequence ID" value="NZ_BBWU01000040.1"/>
</dbReference>